<dbReference type="Proteomes" id="UP000472241">
    <property type="component" value="Unplaced"/>
</dbReference>
<reference evidence="2" key="1">
    <citation type="submission" date="2025-08" db="UniProtKB">
        <authorList>
            <consortium name="Ensembl"/>
        </authorList>
    </citation>
    <scope>IDENTIFICATION</scope>
</reference>
<evidence type="ECO:0000313" key="2">
    <source>
        <dbReference type="Ensembl" id="ENSLCNP00005035149.1"/>
    </source>
</evidence>
<dbReference type="PANTHER" id="PTHR18853">
    <property type="entry name" value="FORKHEAD-ASSOCIATED DOMAIN-CONTAINING PROTEIN 1-RELATED"/>
    <property type="match status" value="1"/>
</dbReference>
<proteinExistence type="predicted"/>
<organism evidence="2 3">
    <name type="scientific">Lynx canadensis</name>
    <name type="common">Canada lynx</name>
    <name type="synonym">Felis canadensis</name>
    <dbReference type="NCBI Taxonomy" id="61383"/>
    <lineage>
        <taxon>Eukaryota</taxon>
        <taxon>Metazoa</taxon>
        <taxon>Chordata</taxon>
        <taxon>Craniata</taxon>
        <taxon>Vertebrata</taxon>
        <taxon>Euteleostomi</taxon>
        <taxon>Mammalia</taxon>
        <taxon>Eutheria</taxon>
        <taxon>Laurasiatheria</taxon>
        <taxon>Carnivora</taxon>
        <taxon>Feliformia</taxon>
        <taxon>Felidae</taxon>
        <taxon>Felinae</taxon>
        <taxon>Lynx</taxon>
    </lineage>
</organism>
<dbReference type="PANTHER" id="PTHR18853:SF7">
    <property type="entry name" value="FORKHEAD-ASSOCIATED DOMAIN-CONTAINING PROTEIN 1"/>
    <property type="match status" value="1"/>
</dbReference>
<reference evidence="2" key="2">
    <citation type="submission" date="2025-09" db="UniProtKB">
        <authorList>
            <consortium name="Ensembl"/>
        </authorList>
    </citation>
    <scope>IDENTIFICATION</scope>
</reference>
<dbReference type="Gene3D" id="1.10.287.1490">
    <property type="match status" value="1"/>
</dbReference>
<dbReference type="Ensembl" id="ENSLCNT00005039202.1">
    <property type="protein sequence ID" value="ENSLCNP00005035149.1"/>
    <property type="gene ID" value="ENSLCNG00005022811.1"/>
</dbReference>
<sequence>ISALQKGYNQVLCQTLSERNSEITSLKHEGENLRKDNAVTSGMVSSLQKEVSTRDEQIQQLTQEVNQLKSENKEKEHQLEALSSRCYMLKEELRKEDSQKEHQEAQGKELKLCKIQIQDMEKEMRKLREELKKSCTEQNMISKTLREKSKLEHFRTQIIKATYGQVKPFLDRSITDQQLIEKITQVTEDSINLQQKKWTLQKETQLHSSKREEITENVEKLKTSLDNCQACMKTSCCSKDLKKEVDVLQSLQVSPPVSGLQKVALDILRLALSWLEDTERLLGDVGIQLSSSDAGDWRVFPPIVA</sequence>
<name>A0A667J6F8_LYNCA</name>
<keyword evidence="1" id="KW-0175">Coiled coil</keyword>
<dbReference type="AlphaFoldDB" id="A0A667J6F8"/>
<keyword evidence="3" id="KW-1185">Reference proteome</keyword>
<feature type="coiled-coil region" evidence="1">
    <location>
        <begin position="44"/>
        <end position="137"/>
    </location>
</feature>
<evidence type="ECO:0000256" key="1">
    <source>
        <dbReference type="SAM" id="Coils"/>
    </source>
</evidence>
<protein>
    <submittedName>
        <fullName evidence="2">Forkhead associated phosphopeptide binding domain 1</fullName>
    </submittedName>
</protein>
<gene>
    <name evidence="2" type="primary">FHAD1</name>
</gene>
<accession>A0A667J6F8</accession>
<dbReference type="InterPro" id="IPR052642">
    <property type="entry name" value="CC-FHA_domain"/>
</dbReference>
<evidence type="ECO:0000313" key="3">
    <source>
        <dbReference type="Proteomes" id="UP000472241"/>
    </source>
</evidence>